<proteinExistence type="inferred from homology"/>
<dbReference type="PANTHER" id="PTHR30537">
    <property type="entry name" value="HTH-TYPE TRANSCRIPTIONAL REGULATOR"/>
    <property type="match status" value="1"/>
</dbReference>
<evidence type="ECO:0000313" key="7">
    <source>
        <dbReference type="Proteomes" id="UP000275510"/>
    </source>
</evidence>
<dbReference type="GO" id="GO:0006351">
    <property type="term" value="P:DNA-templated transcription"/>
    <property type="evidence" value="ECO:0007669"/>
    <property type="project" value="TreeGrafter"/>
</dbReference>
<dbReference type="Pfam" id="PF03466">
    <property type="entry name" value="LysR_substrate"/>
    <property type="match status" value="1"/>
</dbReference>
<dbReference type="RefSeq" id="WP_005599514.1">
    <property type="nucleotide sequence ID" value="NZ_CBDBSU010000091.1"/>
</dbReference>
<sequence>MLDKVEAVRYFCIAAETLHFREAANRLAISPQVVTRMIAELEQQLGEPLFKRNTRNISLTDFGKAFLADAQMWLKATETLFQTDFKESLRGTVRITLPRLPNNDLILAELLEALADHPQLHIDWRPDTALYNSVTKQIDIGIRISMQMEPHFIAREICTIKERIVVSPKLLAKLGRPQDLNDLQTRFPLCVEINPQTGKAWHWFNTPTQSFIVKDPYFMSSESYSNLAVVLQGLAVGMLPEYHYASHTKAGRLTILFPELAIPDWKLFIYRPQQENTPIRVLHVFNLLSEILQKHYGKAD</sequence>
<evidence type="ECO:0000259" key="5">
    <source>
        <dbReference type="PROSITE" id="PS50931"/>
    </source>
</evidence>
<accession>A0A223MDX9</accession>
<organism evidence="6 7">
    <name type="scientific">Actinobacillus pleuropneumoniae</name>
    <name type="common">Haemophilus pleuropneumoniae</name>
    <dbReference type="NCBI Taxonomy" id="715"/>
    <lineage>
        <taxon>Bacteria</taxon>
        <taxon>Pseudomonadati</taxon>
        <taxon>Pseudomonadota</taxon>
        <taxon>Gammaproteobacteria</taxon>
        <taxon>Pasteurellales</taxon>
        <taxon>Pasteurellaceae</taxon>
        <taxon>Actinobacillus</taxon>
    </lineage>
</organism>
<reference evidence="6 7" key="1">
    <citation type="submission" date="2018-12" db="EMBL/GenBank/DDBJ databases">
        <authorList>
            <consortium name="Pathogen Informatics"/>
        </authorList>
    </citation>
    <scope>NUCLEOTIDE SEQUENCE [LARGE SCALE GENOMIC DNA]</scope>
    <source>
        <strain evidence="6 7">NCTC10976</strain>
    </source>
</reference>
<gene>
    <name evidence="6" type="primary">dmlR_6</name>
    <name evidence="6" type="ORF">NCTC10976_02059</name>
</gene>
<dbReference type="PROSITE" id="PS50931">
    <property type="entry name" value="HTH_LYSR"/>
    <property type="match status" value="1"/>
</dbReference>
<comment type="similarity">
    <text evidence="1">Belongs to the LysR transcriptional regulatory family.</text>
</comment>
<evidence type="ECO:0000256" key="3">
    <source>
        <dbReference type="ARBA" id="ARBA00023125"/>
    </source>
</evidence>
<dbReference type="AlphaFoldDB" id="A0A223MDX9"/>
<evidence type="ECO:0000256" key="1">
    <source>
        <dbReference type="ARBA" id="ARBA00009437"/>
    </source>
</evidence>
<dbReference type="SUPFAM" id="SSF53850">
    <property type="entry name" value="Periplasmic binding protein-like II"/>
    <property type="match status" value="1"/>
</dbReference>
<dbReference type="PANTHER" id="PTHR30537:SF35">
    <property type="entry name" value="TRANSCRIPTIONAL REGULATORY PROTEIN"/>
    <property type="match status" value="1"/>
</dbReference>
<protein>
    <submittedName>
        <fullName evidence="6">Transcriptional regulator</fullName>
    </submittedName>
</protein>
<dbReference type="InterPro" id="IPR058163">
    <property type="entry name" value="LysR-type_TF_proteobact-type"/>
</dbReference>
<evidence type="ECO:0000256" key="2">
    <source>
        <dbReference type="ARBA" id="ARBA00023015"/>
    </source>
</evidence>
<dbReference type="FunFam" id="1.10.10.10:FF:000001">
    <property type="entry name" value="LysR family transcriptional regulator"/>
    <property type="match status" value="1"/>
</dbReference>
<keyword evidence="4" id="KW-0804">Transcription</keyword>
<dbReference type="GeneID" id="48600165"/>
<dbReference type="GO" id="GO:0003700">
    <property type="term" value="F:DNA-binding transcription factor activity"/>
    <property type="evidence" value="ECO:0007669"/>
    <property type="project" value="InterPro"/>
</dbReference>
<dbReference type="InterPro" id="IPR000847">
    <property type="entry name" value="LysR_HTH_N"/>
</dbReference>
<dbReference type="InterPro" id="IPR036390">
    <property type="entry name" value="WH_DNA-bd_sf"/>
</dbReference>
<keyword evidence="3" id="KW-0238">DNA-binding</keyword>
<feature type="domain" description="HTH lysR-type" evidence="5">
    <location>
        <begin position="3"/>
        <end position="60"/>
    </location>
</feature>
<dbReference type="InterPro" id="IPR005119">
    <property type="entry name" value="LysR_subst-bd"/>
</dbReference>
<dbReference type="InterPro" id="IPR036388">
    <property type="entry name" value="WH-like_DNA-bd_sf"/>
</dbReference>
<dbReference type="Proteomes" id="UP000275510">
    <property type="component" value="Chromosome"/>
</dbReference>
<dbReference type="Gene3D" id="1.10.10.10">
    <property type="entry name" value="Winged helix-like DNA-binding domain superfamily/Winged helix DNA-binding domain"/>
    <property type="match status" value="1"/>
</dbReference>
<dbReference type="SUPFAM" id="SSF46785">
    <property type="entry name" value="Winged helix' DNA-binding domain"/>
    <property type="match status" value="1"/>
</dbReference>
<dbReference type="Pfam" id="PF00126">
    <property type="entry name" value="HTH_1"/>
    <property type="match status" value="1"/>
</dbReference>
<dbReference type="EMBL" id="LR134515">
    <property type="protein sequence ID" value="VEJ17894.1"/>
    <property type="molecule type" value="Genomic_DNA"/>
</dbReference>
<evidence type="ECO:0000313" key="6">
    <source>
        <dbReference type="EMBL" id="VEJ17894.1"/>
    </source>
</evidence>
<evidence type="ECO:0000256" key="4">
    <source>
        <dbReference type="ARBA" id="ARBA00023163"/>
    </source>
</evidence>
<name>A0A223MDX9_ACTPL</name>
<keyword evidence="2" id="KW-0805">Transcription regulation</keyword>
<dbReference type="GO" id="GO:0043565">
    <property type="term" value="F:sequence-specific DNA binding"/>
    <property type="evidence" value="ECO:0007669"/>
    <property type="project" value="TreeGrafter"/>
</dbReference>
<dbReference type="Gene3D" id="3.40.190.290">
    <property type="match status" value="1"/>
</dbReference>